<evidence type="ECO:0000256" key="1">
    <source>
        <dbReference type="SAM" id="MobiDB-lite"/>
    </source>
</evidence>
<sequence length="106" mass="11881">MEDARKHAEERARLRALSATFSSERNRDEAPMAGSNDKEVATTRTGAASKIGDCREEVTFPLLSSSSSMLKMEISEKVYLSIDGDLFAKKGFENSVDSWVLEKFWK</sequence>
<keyword evidence="4" id="KW-1185">Reference proteome</keyword>
<evidence type="ECO:0000313" key="3">
    <source>
        <dbReference type="EMBL" id="KAL2501214.1"/>
    </source>
</evidence>
<feature type="region of interest" description="Disordered" evidence="1">
    <location>
        <begin position="20"/>
        <end position="48"/>
    </location>
</feature>
<name>A0ABD1SKG1_9LAMI</name>
<organism evidence="3 4">
    <name type="scientific">Forsythia ovata</name>
    <dbReference type="NCBI Taxonomy" id="205694"/>
    <lineage>
        <taxon>Eukaryota</taxon>
        <taxon>Viridiplantae</taxon>
        <taxon>Streptophyta</taxon>
        <taxon>Embryophyta</taxon>
        <taxon>Tracheophyta</taxon>
        <taxon>Spermatophyta</taxon>
        <taxon>Magnoliopsida</taxon>
        <taxon>eudicotyledons</taxon>
        <taxon>Gunneridae</taxon>
        <taxon>Pentapetalae</taxon>
        <taxon>asterids</taxon>
        <taxon>lamiids</taxon>
        <taxon>Lamiales</taxon>
        <taxon>Oleaceae</taxon>
        <taxon>Forsythieae</taxon>
        <taxon>Forsythia</taxon>
    </lineage>
</organism>
<evidence type="ECO:0000313" key="2">
    <source>
        <dbReference type="EMBL" id="KAL2501201.1"/>
    </source>
</evidence>
<dbReference type="AlphaFoldDB" id="A0ABD1SKG1"/>
<feature type="compositionally biased region" description="Basic and acidic residues" evidence="1">
    <location>
        <begin position="24"/>
        <end position="41"/>
    </location>
</feature>
<proteinExistence type="predicted"/>
<dbReference type="EMBL" id="JBFOLJ010000010">
    <property type="protein sequence ID" value="KAL2501201.1"/>
    <property type="molecule type" value="Genomic_DNA"/>
</dbReference>
<accession>A0ABD1SKG1</accession>
<comment type="caution">
    <text evidence="3">The sequence shown here is derived from an EMBL/GenBank/DDBJ whole genome shotgun (WGS) entry which is preliminary data.</text>
</comment>
<dbReference type="Proteomes" id="UP001604277">
    <property type="component" value="Unassembled WGS sequence"/>
</dbReference>
<evidence type="ECO:0000313" key="4">
    <source>
        <dbReference type="Proteomes" id="UP001604277"/>
    </source>
</evidence>
<reference evidence="4" key="2">
    <citation type="submission" date="2024-07" db="EMBL/GenBank/DDBJ databases">
        <title>Two chromosome-level genome assemblies of Korean endemic species Abeliophyllum distichum and Forsythia ovata (Oleaceae).</title>
        <authorList>
            <person name="Jang H."/>
        </authorList>
    </citation>
    <scope>NUCLEOTIDE SEQUENCE [LARGE SCALE GENOMIC DNA]</scope>
</reference>
<gene>
    <name evidence="2" type="ORF">Fot_35049</name>
    <name evidence="3" type="ORF">Fot_35062</name>
</gene>
<dbReference type="EMBL" id="JBFOLJ010000010">
    <property type="protein sequence ID" value="KAL2501214.1"/>
    <property type="molecule type" value="Genomic_DNA"/>
</dbReference>
<protein>
    <submittedName>
        <fullName evidence="3">Uncharacterized protein</fullName>
    </submittedName>
</protein>
<reference evidence="3" key="1">
    <citation type="submission" date="2024-07" db="EMBL/GenBank/DDBJ databases">
        <title>Two chromosome-level genome assemblies of Korean endemic species Abeliophyllum distichum and Forsythia ovata (Oleaceae).</title>
        <authorList>
            <person name="Mun J.H."/>
        </authorList>
    </citation>
    <scope>NUCLEOTIDE SEQUENCE</scope>
    <source>
        <strain evidence="3">KNKB202402200001</strain>
        <tissue evidence="3">Leaf</tissue>
    </source>
</reference>